<comment type="subcellular location">
    <subcellularLocation>
        <location evidence="1">Mitochondrion</location>
    </subcellularLocation>
</comment>
<dbReference type="EMBL" id="CAJFCW020000002">
    <property type="protein sequence ID" value="CAG9095366.1"/>
    <property type="molecule type" value="Genomic_DNA"/>
</dbReference>
<gene>
    <name evidence="8" type="ORF">BOKJ2_LOCUS4104</name>
</gene>
<accession>A0A811K8Z8</accession>
<dbReference type="AlphaFoldDB" id="A0A811K8Z8"/>
<dbReference type="InterPro" id="IPR018305">
    <property type="entry name" value="Ribosomal_m50"/>
</dbReference>
<evidence type="ECO:0000256" key="4">
    <source>
        <dbReference type="ARBA" id="ARBA00023128"/>
    </source>
</evidence>
<dbReference type="Proteomes" id="UP000614601">
    <property type="component" value="Unassembled WGS sequence"/>
</dbReference>
<dbReference type="EMBL" id="CAJFDH010000002">
    <property type="protein sequence ID" value="CAD5212241.1"/>
    <property type="molecule type" value="Genomic_DNA"/>
</dbReference>
<dbReference type="Pfam" id="PF10501">
    <property type="entry name" value="Ribosomal_L50"/>
    <property type="match status" value="1"/>
</dbReference>
<evidence type="ECO:0000256" key="6">
    <source>
        <dbReference type="ARBA" id="ARBA00035183"/>
    </source>
</evidence>
<evidence type="ECO:0000256" key="1">
    <source>
        <dbReference type="ARBA" id="ARBA00004173"/>
    </source>
</evidence>
<keyword evidence="3" id="KW-0689">Ribosomal protein</keyword>
<dbReference type="OrthoDB" id="9939609at2759"/>
<comment type="caution">
    <text evidence="8">The sequence shown here is derived from an EMBL/GenBank/DDBJ whole genome shotgun (WGS) entry which is preliminary data.</text>
</comment>
<evidence type="ECO:0000256" key="3">
    <source>
        <dbReference type="ARBA" id="ARBA00022980"/>
    </source>
</evidence>
<dbReference type="PANTHER" id="PTHR31542">
    <property type="entry name" value="39A RIBOSOMAL PROTEIN L50, MITOCHONDRIAL"/>
    <property type="match status" value="1"/>
</dbReference>
<sequence>MILRRLQSCRLQLRFSSEKKELTAKEKERLRTVIPTLNVQKTESKVENWTKRGDIIDEETKAFDEIRARGFMKVKRAYVPEGDCQSFISKLGQQHSLTGESEISSLKVKLELLNEIGQKYAYFVPNSQLHRIRTLNDVANFYNTPKDNVTTYTKLARDENKPENLEIRENPVRFHPEDKHAFHKGVTAFPGEGGKVISLRNKRIYRQYRPKKEWFDYEEQTFDHEPVDKDCPWDPEVVAKMDTYTDRKLIGRYFRRI</sequence>
<dbReference type="PANTHER" id="PTHR31542:SF1">
    <property type="entry name" value="LARGE RIBOSOMAL SUBUNIT PROTEIN ML50"/>
    <property type="match status" value="1"/>
</dbReference>
<keyword evidence="4" id="KW-0496">Mitochondrion</keyword>
<comment type="similarity">
    <text evidence="2">Belongs to the mitochondrion-specific ribosomal protein mL50 family.</text>
</comment>
<evidence type="ECO:0000256" key="7">
    <source>
        <dbReference type="ARBA" id="ARBA00035398"/>
    </source>
</evidence>
<protein>
    <recommendedName>
        <fullName evidence="6">Large ribosomal subunit protein mL50</fullName>
    </recommendedName>
    <alternativeName>
        <fullName evidence="7">39S ribosomal protein L50, mitochondrial</fullName>
    </alternativeName>
</protein>
<organism evidence="8 9">
    <name type="scientific">Bursaphelenchus okinawaensis</name>
    <dbReference type="NCBI Taxonomy" id="465554"/>
    <lineage>
        <taxon>Eukaryota</taxon>
        <taxon>Metazoa</taxon>
        <taxon>Ecdysozoa</taxon>
        <taxon>Nematoda</taxon>
        <taxon>Chromadorea</taxon>
        <taxon>Rhabditida</taxon>
        <taxon>Tylenchina</taxon>
        <taxon>Tylenchomorpha</taxon>
        <taxon>Aphelenchoidea</taxon>
        <taxon>Aphelenchoididae</taxon>
        <taxon>Bursaphelenchus</taxon>
    </lineage>
</organism>
<dbReference type="Proteomes" id="UP000783686">
    <property type="component" value="Unassembled WGS sequence"/>
</dbReference>
<name>A0A811K8Z8_9BILA</name>
<keyword evidence="9" id="KW-1185">Reference proteome</keyword>
<evidence type="ECO:0000256" key="2">
    <source>
        <dbReference type="ARBA" id="ARBA00008860"/>
    </source>
</evidence>
<proteinExistence type="inferred from homology"/>
<dbReference type="GO" id="GO:0005762">
    <property type="term" value="C:mitochondrial large ribosomal subunit"/>
    <property type="evidence" value="ECO:0007669"/>
    <property type="project" value="TreeGrafter"/>
</dbReference>
<reference evidence="8" key="1">
    <citation type="submission" date="2020-09" db="EMBL/GenBank/DDBJ databases">
        <authorList>
            <person name="Kikuchi T."/>
        </authorList>
    </citation>
    <scope>NUCLEOTIDE SEQUENCE</scope>
    <source>
        <strain evidence="8">SH1</strain>
    </source>
</reference>
<evidence type="ECO:0000313" key="9">
    <source>
        <dbReference type="Proteomes" id="UP000614601"/>
    </source>
</evidence>
<keyword evidence="5" id="KW-0687">Ribonucleoprotein</keyword>
<evidence type="ECO:0000313" key="8">
    <source>
        <dbReference type="EMBL" id="CAD5212241.1"/>
    </source>
</evidence>
<evidence type="ECO:0000256" key="5">
    <source>
        <dbReference type="ARBA" id="ARBA00023274"/>
    </source>
</evidence>